<feature type="transmembrane region" description="Helical" evidence="1">
    <location>
        <begin position="20"/>
        <end position="40"/>
    </location>
</feature>
<dbReference type="RefSeq" id="WP_230097729.1">
    <property type="nucleotide sequence ID" value="NZ_CAKKNT010000001.1"/>
</dbReference>
<proteinExistence type="predicted"/>
<protein>
    <submittedName>
        <fullName evidence="2">Uncharacterized protein</fullName>
    </submittedName>
</protein>
<evidence type="ECO:0000256" key="1">
    <source>
        <dbReference type="SAM" id="Phobius"/>
    </source>
</evidence>
<keyword evidence="1" id="KW-0812">Transmembrane</keyword>
<reference evidence="2 3" key="1">
    <citation type="submission" date="2021-11" db="EMBL/GenBank/DDBJ databases">
        <authorList>
            <person name="Depoorter E."/>
        </authorList>
    </citation>
    <scope>NUCLEOTIDE SEQUENCE [LARGE SCALE GENOMIC DNA]</scope>
    <source>
        <strain evidence="2 3">LMG 24286</strain>
    </source>
</reference>
<evidence type="ECO:0000313" key="3">
    <source>
        <dbReference type="Proteomes" id="UP000789719"/>
    </source>
</evidence>
<keyword evidence="1" id="KW-1133">Transmembrane helix</keyword>
<keyword evidence="1" id="KW-0472">Membrane</keyword>
<gene>
    <name evidence="2" type="ORF">WGH24286_00009</name>
</gene>
<evidence type="ECO:0000313" key="2">
    <source>
        <dbReference type="EMBL" id="CAH0417597.1"/>
    </source>
</evidence>
<comment type="caution">
    <text evidence="2">The sequence shown here is derived from an EMBL/GenBank/DDBJ whole genome shotgun (WGS) entry which is preliminary data.</text>
</comment>
<sequence>MSASQLPKTGFVASGALFAPQYWGIILLAAVVAVIVWMVLTKGKA</sequence>
<dbReference type="Proteomes" id="UP000789719">
    <property type="component" value="Unassembled WGS sequence"/>
</dbReference>
<organism evidence="2 3">
    <name type="scientific">Periweissella ghanensis</name>
    <dbReference type="NCBI Taxonomy" id="467997"/>
    <lineage>
        <taxon>Bacteria</taxon>
        <taxon>Bacillati</taxon>
        <taxon>Bacillota</taxon>
        <taxon>Bacilli</taxon>
        <taxon>Lactobacillales</taxon>
        <taxon>Lactobacillaceae</taxon>
        <taxon>Periweissella</taxon>
    </lineage>
</organism>
<name>A0ABN8BIM3_9LACO</name>
<accession>A0ABN8BIM3</accession>
<dbReference type="EMBL" id="CAKKNT010000001">
    <property type="protein sequence ID" value="CAH0417597.1"/>
    <property type="molecule type" value="Genomic_DNA"/>
</dbReference>
<keyword evidence="3" id="KW-1185">Reference proteome</keyword>